<evidence type="ECO:0000313" key="2">
    <source>
        <dbReference type="Proteomes" id="UP001055811"/>
    </source>
</evidence>
<accession>A0ACB8ZSA8</accession>
<dbReference type="EMBL" id="CM042016">
    <property type="protein sequence ID" value="KAI3700874.1"/>
    <property type="molecule type" value="Genomic_DNA"/>
</dbReference>
<reference evidence="2" key="1">
    <citation type="journal article" date="2022" name="Mol. Ecol. Resour.">
        <title>The genomes of chicory, endive, great burdock and yacon provide insights into Asteraceae palaeo-polyploidization history and plant inulin production.</title>
        <authorList>
            <person name="Fan W."/>
            <person name="Wang S."/>
            <person name="Wang H."/>
            <person name="Wang A."/>
            <person name="Jiang F."/>
            <person name="Liu H."/>
            <person name="Zhao H."/>
            <person name="Xu D."/>
            <person name="Zhang Y."/>
        </authorList>
    </citation>
    <scope>NUCLEOTIDE SEQUENCE [LARGE SCALE GENOMIC DNA]</scope>
    <source>
        <strain evidence="2">cv. Punajuju</strain>
    </source>
</reference>
<comment type="caution">
    <text evidence="1">The sequence shown here is derived from an EMBL/GenBank/DDBJ whole genome shotgun (WGS) entry which is preliminary data.</text>
</comment>
<dbReference type="Proteomes" id="UP001055811">
    <property type="component" value="Linkage Group LG08"/>
</dbReference>
<evidence type="ECO:0000313" key="1">
    <source>
        <dbReference type="EMBL" id="KAI3700874.1"/>
    </source>
</evidence>
<gene>
    <name evidence="1" type="ORF">L2E82_45515</name>
</gene>
<organism evidence="1 2">
    <name type="scientific">Cichorium intybus</name>
    <name type="common">Chicory</name>
    <dbReference type="NCBI Taxonomy" id="13427"/>
    <lineage>
        <taxon>Eukaryota</taxon>
        <taxon>Viridiplantae</taxon>
        <taxon>Streptophyta</taxon>
        <taxon>Embryophyta</taxon>
        <taxon>Tracheophyta</taxon>
        <taxon>Spermatophyta</taxon>
        <taxon>Magnoliopsida</taxon>
        <taxon>eudicotyledons</taxon>
        <taxon>Gunneridae</taxon>
        <taxon>Pentapetalae</taxon>
        <taxon>asterids</taxon>
        <taxon>campanulids</taxon>
        <taxon>Asterales</taxon>
        <taxon>Asteraceae</taxon>
        <taxon>Cichorioideae</taxon>
        <taxon>Cichorieae</taxon>
        <taxon>Cichoriinae</taxon>
        <taxon>Cichorium</taxon>
    </lineage>
</organism>
<name>A0ACB8ZSA8_CICIN</name>
<proteinExistence type="predicted"/>
<keyword evidence="2" id="KW-1185">Reference proteome</keyword>
<sequence>MESLLNREDHGVAQNLAMHIQEKYDMENNHDSLSCKICFIDNLIREGHNVLIFSQTRLMLNLIQDTLDARGYKFLRIDGTTKSSEILKIVNDFQKGVAPIFLLTTRVGGLGLTLTKADRVIVVDPAWNRSVDRSYRIGQKKYVIVYRLMTCGTVEEIIYRKHRDSCLQVHIKFLESLGIGGTSHHSFLFSKTAPVPAVQDYQFRRWP</sequence>
<protein>
    <submittedName>
        <fullName evidence="1">Uncharacterized protein</fullName>
    </submittedName>
</protein>
<reference evidence="1 2" key="2">
    <citation type="journal article" date="2022" name="Mol. Ecol. Resour.">
        <title>The genomes of chicory, endive, great burdock and yacon provide insights into Asteraceae paleo-polyploidization history and plant inulin production.</title>
        <authorList>
            <person name="Fan W."/>
            <person name="Wang S."/>
            <person name="Wang H."/>
            <person name="Wang A."/>
            <person name="Jiang F."/>
            <person name="Liu H."/>
            <person name="Zhao H."/>
            <person name="Xu D."/>
            <person name="Zhang Y."/>
        </authorList>
    </citation>
    <scope>NUCLEOTIDE SEQUENCE [LARGE SCALE GENOMIC DNA]</scope>
    <source>
        <strain evidence="2">cv. Punajuju</strain>
        <tissue evidence="1">Leaves</tissue>
    </source>
</reference>